<accession>A0A7S0ZHK5</accession>
<reference evidence="2" key="1">
    <citation type="submission" date="2021-01" db="EMBL/GenBank/DDBJ databases">
        <authorList>
            <person name="Corre E."/>
            <person name="Pelletier E."/>
            <person name="Niang G."/>
            <person name="Scheremetjew M."/>
            <person name="Finn R."/>
            <person name="Kale V."/>
            <person name="Holt S."/>
            <person name="Cochrane G."/>
            <person name="Meng A."/>
            <person name="Brown T."/>
            <person name="Cohen L."/>
        </authorList>
    </citation>
    <scope>NUCLEOTIDE SEQUENCE</scope>
    <source>
        <strain evidence="2">CCMP3278</strain>
    </source>
</reference>
<feature type="compositionally biased region" description="Basic and acidic residues" evidence="1">
    <location>
        <begin position="8"/>
        <end position="30"/>
    </location>
</feature>
<gene>
    <name evidence="2" type="ORF">TOLI1172_LOCUS6444</name>
</gene>
<feature type="region of interest" description="Disordered" evidence="1">
    <location>
        <begin position="1"/>
        <end position="35"/>
    </location>
</feature>
<evidence type="ECO:0000313" key="2">
    <source>
        <dbReference type="EMBL" id="CAD8822048.1"/>
    </source>
</evidence>
<sequence>MFLSGTERQSESETSVKQKDRQKNDKREFDAGVNASETESVVVKRQKLDDEPAVVVLNDCSENLDSGAIHWLVDDEKASGLNAESENLKEIFDAMAAQFGVFVGGRIQVAWDLTGDSDDNSRSVWWGSEIINLGLKVKSPKNVENRLFCRLKYDAFEEFAQQISDVELKDKSELIDLETEAELMWRIEEHDTDQLELIEQNETLTMVDVLEDQTKVDEEEGESIETLGQSEFAKLPILQQQHLAAKYRSFADEVKLGLQKIRERKGTDCEITRSDVESILQNITAQGV</sequence>
<name>A0A7S0ZHK5_9RHOD</name>
<evidence type="ECO:0000256" key="1">
    <source>
        <dbReference type="SAM" id="MobiDB-lite"/>
    </source>
</evidence>
<protein>
    <submittedName>
        <fullName evidence="2">Uncharacterized protein</fullName>
    </submittedName>
</protein>
<dbReference type="EMBL" id="HBFP01008989">
    <property type="protein sequence ID" value="CAD8822048.1"/>
    <property type="molecule type" value="Transcribed_RNA"/>
</dbReference>
<proteinExistence type="predicted"/>
<dbReference type="AlphaFoldDB" id="A0A7S0ZHK5"/>
<organism evidence="2">
    <name type="scientific">Timspurckia oligopyrenoides</name>
    <dbReference type="NCBI Taxonomy" id="708627"/>
    <lineage>
        <taxon>Eukaryota</taxon>
        <taxon>Rhodophyta</taxon>
        <taxon>Bangiophyceae</taxon>
        <taxon>Porphyridiales</taxon>
        <taxon>Porphyridiaceae</taxon>
        <taxon>Timspurckia</taxon>
    </lineage>
</organism>